<keyword evidence="3" id="KW-1003">Cell membrane</keyword>
<dbReference type="EMBL" id="FMHG01000001">
    <property type="protein sequence ID" value="SCJ80172.1"/>
    <property type="molecule type" value="Genomic_DNA"/>
</dbReference>
<evidence type="ECO:0000256" key="7">
    <source>
        <dbReference type="SAM" id="Phobius"/>
    </source>
</evidence>
<dbReference type="GO" id="GO:0019350">
    <property type="term" value="P:teichoic acid biosynthetic process"/>
    <property type="evidence" value="ECO:0007669"/>
    <property type="project" value="UniProtKB-KW"/>
</dbReference>
<evidence type="ECO:0000256" key="3">
    <source>
        <dbReference type="ARBA" id="ARBA00022475"/>
    </source>
</evidence>
<dbReference type="InterPro" id="IPR043149">
    <property type="entry name" value="TagF_N"/>
</dbReference>
<sequence length="412" mass="48109">MTERMGRLLTVLHRKGLGSFLYRIGSACGRYTAKAVGSLLFRKLPIKENYIVFESEGDFCDSARAFYEYLLVHNYHERYRLIWIVKEPKQYCAPPNVRFISRQKQFFSSVCFFYYVLVSKYFIFTHPSWFTYRREGQLVVNIWHGIPIKDGISKDLSAAFDVIFCSSENTRPWFNKFCGAKEEQDIVLGYPRNDLLFQSGHALEKLPGCGGYQKVIICMPTYKQTENWVDSEKVLPFYIQGIESRQQLEEFNDVLAQMNMLFLVKIHHLQDLSFLNEVELSHIRYLKDADLLHCDVQLYHLLGEADALLTDYSSVYLDYLLIDRPVGFLLGDIDTYIAGRGFLFDDYLSYMPGAKLYDYADLVAFVHEVQSGIDQYSADRKRVRDFTNFYQDNNNCQRFAQWLGLQESPEIG</sequence>
<evidence type="ECO:0000256" key="6">
    <source>
        <dbReference type="ARBA" id="ARBA00023136"/>
    </source>
</evidence>
<gene>
    <name evidence="8" type="primary">tagF</name>
    <name evidence="8" type="ORF">SAMEA3545359_02115</name>
</gene>
<dbReference type="PANTHER" id="PTHR37316:SF3">
    <property type="entry name" value="TEICHOIC ACID GLYCEROL-PHOSPHATE TRANSFERASE"/>
    <property type="match status" value="1"/>
</dbReference>
<organism evidence="8">
    <name type="scientific">uncultured Anaerotruncus sp</name>
    <dbReference type="NCBI Taxonomy" id="905011"/>
    <lineage>
        <taxon>Bacteria</taxon>
        <taxon>Bacillati</taxon>
        <taxon>Bacillota</taxon>
        <taxon>Clostridia</taxon>
        <taxon>Eubacteriales</taxon>
        <taxon>Oscillospiraceae</taxon>
        <taxon>Anaerotruncus</taxon>
        <taxon>environmental samples</taxon>
    </lineage>
</organism>
<dbReference type="AlphaFoldDB" id="A0A1C6JDM7"/>
<protein>
    <submittedName>
        <fullName evidence="8">CDP-glycerol:poly(Glycerophosphate) glycerophosphotransferase</fullName>
        <ecNumber evidence="8">2.7.8.12</ecNumber>
    </submittedName>
</protein>
<evidence type="ECO:0000256" key="5">
    <source>
        <dbReference type="ARBA" id="ARBA00022944"/>
    </source>
</evidence>
<dbReference type="SUPFAM" id="SSF53756">
    <property type="entry name" value="UDP-Glycosyltransferase/glycogen phosphorylase"/>
    <property type="match status" value="1"/>
</dbReference>
<evidence type="ECO:0000313" key="8">
    <source>
        <dbReference type="EMBL" id="SCJ80172.1"/>
    </source>
</evidence>
<dbReference type="InterPro" id="IPR007554">
    <property type="entry name" value="Glycerophosphate_synth"/>
</dbReference>
<dbReference type="Gene3D" id="3.40.50.12580">
    <property type="match status" value="1"/>
</dbReference>
<dbReference type="InterPro" id="IPR051612">
    <property type="entry name" value="Teichoic_Acid_Biosynth"/>
</dbReference>
<comment type="subcellular location">
    <subcellularLocation>
        <location evidence="1">Cell membrane</location>
        <topology evidence="1">Peripheral membrane protein</topology>
    </subcellularLocation>
</comment>
<proteinExistence type="inferred from homology"/>
<dbReference type="InterPro" id="IPR043148">
    <property type="entry name" value="TagF_C"/>
</dbReference>
<reference evidence="8" key="1">
    <citation type="submission" date="2015-09" db="EMBL/GenBank/DDBJ databases">
        <authorList>
            <consortium name="Pathogen Informatics"/>
        </authorList>
    </citation>
    <scope>NUCLEOTIDE SEQUENCE</scope>
    <source>
        <strain evidence="8">2789STDY5834896</strain>
    </source>
</reference>
<accession>A0A1C6JDM7</accession>
<keyword evidence="5" id="KW-0777">Teichoic acid biosynthesis</keyword>
<comment type="similarity">
    <text evidence="2">Belongs to the CDP-glycerol glycerophosphotransferase family.</text>
</comment>
<evidence type="ECO:0000256" key="4">
    <source>
        <dbReference type="ARBA" id="ARBA00022679"/>
    </source>
</evidence>
<keyword evidence="4 8" id="KW-0808">Transferase</keyword>
<dbReference type="Pfam" id="PF04464">
    <property type="entry name" value="Glyphos_transf"/>
    <property type="match status" value="1"/>
</dbReference>
<dbReference type="EC" id="2.7.8.12" evidence="8"/>
<evidence type="ECO:0000256" key="1">
    <source>
        <dbReference type="ARBA" id="ARBA00004202"/>
    </source>
</evidence>
<dbReference type="GO" id="GO:0005886">
    <property type="term" value="C:plasma membrane"/>
    <property type="evidence" value="ECO:0007669"/>
    <property type="project" value="UniProtKB-SubCell"/>
</dbReference>
<keyword evidence="7" id="KW-0812">Transmembrane</keyword>
<dbReference type="PANTHER" id="PTHR37316">
    <property type="entry name" value="TEICHOIC ACID GLYCEROL-PHOSPHATE PRIMASE"/>
    <property type="match status" value="1"/>
</dbReference>
<keyword evidence="6 7" id="KW-0472">Membrane</keyword>
<dbReference type="Gene3D" id="3.40.50.11820">
    <property type="match status" value="1"/>
</dbReference>
<name>A0A1C6JDM7_9FIRM</name>
<keyword evidence="7" id="KW-1133">Transmembrane helix</keyword>
<feature type="transmembrane region" description="Helical" evidence="7">
    <location>
        <begin position="106"/>
        <end position="124"/>
    </location>
</feature>
<evidence type="ECO:0000256" key="2">
    <source>
        <dbReference type="ARBA" id="ARBA00010488"/>
    </source>
</evidence>
<dbReference type="GO" id="GO:0047355">
    <property type="term" value="F:CDP-glycerol glycerophosphotransferase activity"/>
    <property type="evidence" value="ECO:0007669"/>
    <property type="project" value="UniProtKB-EC"/>
</dbReference>